<dbReference type="AlphaFoldDB" id="A0A254N7B9"/>
<accession>A0A254N7B9</accession>
<comment type="caution">
    <text evidence="2">The sequence shown here is derived from an EMBL/GenBank/DDBJ whole genome shotgun (WGS) entry which is preliminary data.</text>
</comment>
<organism evidence="2 3">
    <name type="scientific">Roseateles puraquae</name>
    <dbReference type="NCBI Taxonomy" id="431059"/>
    <lineage>
        <taxon>Bacteria</taxon>
        <taxon>Pseudomonadati</taxon>
        <taxon>Pseudomonadota</taxon>
        <taxon>Betaproteobacteria</taxon>
        <taxon>Burkholderiales</taxon>
        <taxon>Sphaerotilaceae</taxon>
        <taxon>Roseateles</taxon>
    </lineage>
</organism>
<sequence>MTVFKDIFASDAGLLSLAVIAFMLGMGAFFVRYFVRHMHADEARKGGQR</sequence>
<dbReference type="InterPro" id="IPR021494">
    <property type="entry name" value="DUF3149"/>
</dbReference>
<name>A0A254N7B9_9BURK</name>
<evidence type="ECO:0000313" key="2">
    <source>
        <dbReference type="EMBL" id="OWR00566.1"/>
    </source>
</evidence>
<keyword evidence="1" id="KW-0812">Transmembrane</keyword>
<evidence type="ECO:0000256" key="1">
    <source>
        <dbReference type="SAM" id="Phobius"/>
    </source>
</evidence>
<dbReference type="RefSeq" id="WP_088485987.1">
    <property type="nucleotide sequence ID" value="NZ_NISI01000017.1"/>
</dbReference>
<proteinExistence type="predicted"/>
<gene>
    <name evidence="2" type="ORF">CDO81_25045</name>
</gene>
<feature type="transmembrane region" description="Helical" evidence="1">
    <location>
        <begin position="12"/>
        <end position="35"/>
    </location>
</feature>
<evidence type="ECO:0000313" key="3">
    <source>
        <dbReference type="Proteomes" id="UP000197446"/>
    </source>
</evidence>
<dbReference type="EMBL" id="NISI01000017">
    <property type="protein sequence ID" value="OWR00566.1"/>
    <property type="molecule type" value="Genomic_DNA"/>
</dbReference>
<protein>
    <submittedName>
        <fullName evidence="2">DUF3149 domain-containing protein</fullName>
    </submittedName>
</protein>
<keyword evidence="3" id="KW-1185">Reference proteome</keyword>
<reference evidence="2 3" key="1">
    <citation type="journal article" date="2007" name="Int. J. Syst. Evol. Microbiol.">
        <title>Description of Pelomonas aquatica sp. nov. and Pelomonas puraquae sp. nov., isolated from industrial and haemodialysis water.</title>
        <authorList>
            <person name="Gomila M."/>
            <person name="Bowien B."/>
            <person name="Falsen E."/>
            <person name="Moore E.R."/>
            <person name="Lalucat J."/>
        </authorList>
    </citation>
    <scope>NUCLEOTIDE SEQUENCE [LARGE SCALE GENOMIC DNA]</scope>
    <source>
        <strain evidence="2 3">CCUG 52769</strain>
    </source>
</reference>
<dbReference type="Proteomes" id="UP000197446">
    <property type="component" value="Unassembled WGS sequence"/>
</dbReference>
<dbReference type="Pfam" id="PF11346">
    <property type="entry name" value="DUF3149"/>
    <property type="match status" value="1"/>
</dbReference>
<dbReference type="OrthoDB" id="8594755at2"/>
<keyword evidence="1" id="KW-1133">Transmembrane helix</keyword>
<keyword evidence="1" id="KW-0472">Membrane</keyword>